<evidence type="ECO:0000256" key="11">
    <source>
        <dbReference type="ARBA" id="ARBA00023201"/>
    </source>
</evidence>
<keyword evidence="10 12" id="KW-0472">Membrane</keyword>
<reference evidence="15" key="1">
    <citation type="journal article" date="2014" name="Int. J. Syst. Evol. Microbiol.">
        <title>Complete genome of a new Firmicutes species belonging to the dominant human colonic microbiota ('Ruminococcus bicirculans') reveals two chromosomes and a selective capacity to utilize plant glucans.</title>
        <authorList>
            <consortium name="NISC Comparative Sequencing Program"/>
            <person name="Wegmann U."/>
            <person name="Louis P."/>
            <person name="Goesmann A."/>
            <person name="Henrissat B."/>
            <person name="Duncan S.H."/>
            <person name="Flint H.J."/>
        </authorList>
    </citation>
    <scope>NUCLEOTIDE SEQUENCE</scope>
    <source>
        <strain evidence="15">NBRC 107715</strain>
    </source>
</reference>
<feature type="transmembrane region" description="Helical" evidence="12">
    <location>
        <begin position="93"/>
        <end position="114"/>
    </location>
</feature>
<keyword evidence="9" id="KW-0406">Ion transport</keyword>
<keyword evidence="8" id="KW-0915">Sodium</keyword>
<name>A0A512J989_9HYPH</name>
<keyword evidence="11" id="KW-0739">Sodium transport</keyword>
<dbReference type="AlphaFoldDB" id="A0A512J989"/>
<dbReference type="GO" id="GO:0051453">
    <property type="term" value="P:regulation of intracellular pH"/>
    <property type="evidence" value="ECO:0007669"/>
    <property type="project" value="TreeGrafter"/>
</dbReference>
<comment type="subcellular location">
    <subcellularLocation>
        <location evidence="1">Cell membrane</location>
        <topology evidence="1">Multi-pass membrane protein</topology>
    </subcellularLocation>
</comment>
<feature type="transmembrane region" description="Helical" evidence="12">
    <location>
        <begin position="309"/>
        <end position="329"/>
    </location>
</feature>
<evidence type="ECO:0000313" key="15">
    <source>
        <dbReference type="EMBL" id="GLS65515.1"/>
    </source>
</evidence>
<proteinExistence type="inferred from homology"/>
<evidence type="ECO:0000256" key="8">
    <source>
        <dbReference type="ARBA" id="ARBA00023053"/>
    </source>
</evidence>
<sequence length="347" mass="36560">MAEIVRRSSCGGVLPRGRHASISGASFLHSASSSITPPRQEEQNARTRNTFKAEQAVVFGALISPTDPVAVLATLKNVKVPQALEIEMQGEALFNDGVGIVLFTVLLGFAAGMHSETSSATSVAHLLLQEACGGLLLGVVTGYVAYRAMRTIDDFPVEVLITLALVAGTYALAQKLHTSGPLAVVAAGLLVGDRAPRDAMSERTQGYVSALWTLIDEVLNSVLFLLIGLEVLVLRFETNSLILALAAVPIVLLARLIAVSAPLLGFRWSGNLSARNVPFLTWAGVRGGISVALALSVPESEAKPVILAATYAVVLFTIIVQGSTLGVVARRTLHDQDQPIAARKVPT</sequence>
<reference evidence="15" key="4">
    <citation type="submission" date="2023-01" db="EMBL/GenBank/DDBJ databases">
        <title>Draft genome sequence of Methylobacterium oxalidis strain NBRC 107715.</title>
        <authorList>
            <person name="Sun Q."/>
            <person name="Mori K."/>
        </authorList>
    </citation>
    <scope>NUCLEOTIDE SEQUENCE</scope>
    <source>
        <strain evidence="15">NBRC 107715</strain>
    </source>
</reference>
<dbReference type="PANTHER" id="PTHR10110">
    <property type="entry name" value="SODIUM/HYDROGEN EXCHANGER"/>
    <property type="match status" value="1"/>
</dbReference>
<reference evidence="17" key="2">
    <citation type="journal article" date="2019" name="Int. J. Syst. Evol. Microbiol.">
        <title>The Global Catalogue of Microorganisms (GCM) 10K type strain sequencing project: providing services to taxonomists for standard genome sequencing and annotation.</title>
        <authorList>
            <consortium name="The Broad Institute Genomics Platform"/>
            <consortium name="The Broad Institute Genome Sequencing Center for Infectious Disease"/>
            <person name="Wu L."/>
            <person name="Ma J."/>
        </authorList>
    </citation>
    <scope>NUCLEOTIDE SEQUENCE [LARGE SCALE GENOMIC DNA]</scope>
    <source>
        <strain evidence="17">NBRC 107715</strain>
    </source>
</reference>
<evidence type="ECO:0000256" key="6">
    <source>
        <dbReference type="ARBA" id="ARBA00022692"/>
    </source>
</evidence>
<comment type="similarity">
    <text evidence="2">Belongs to the monovalent cation:proton antiporter 1 (CPA1) transporter (TC 2.A.36) family.</text>
</comment>
<evidence type="ECO:0000256" key="10">
    <source>
        <dbReference type="ARBA" id="ARBA00023136"/>
    </source>
</evidence>
<evidence type="ECO:0000313" key="16">
    <source>
        <dbReference type="Proteomes" id="UP000321960"/>
    </source>
</evidence>
<evidence type="ECO:0000256" key="7">
    <source>
        <dbReference type="ARBA" id="ARBA00022989"/>
    </source>
</evidence>
<dbReference type="Gene3D" id="6.10.140.1330">
    <property type="match status" value="1"/>
</dbReference>
<keyword evidence="3" id="KW-0813">Transport</keyword>
<feature type="transmembrane region" description="Helical" evidence="12">
    <location>
        <begin position="155"/>
        <end position="173"/>
    </location>
</feature>
<feature type="transmembrane region" description="Helical" evidence="12">
    <location>
        <begin position="241"/>
        <end position="265"/>
    </location>
</feature>
<keyword evidence="17" id="KW-1185">Reference proteome</keyword>
<evidence type="ECO:0000313" key="14">
    <source>
        <dbReference type="EMBL" id="GEP06475.1"/>
    </source>
</evidence>
<dbReference type="GO" id="GO:0098719">
    <property type="term" value="P:sodium ion import across plasma membrane"/>
    <property type="evidence" value="ECO:0007669"/>
    <property type="project" value="TreeGrafter"/>
</dbReference>
<dbReference type="EMBL" id="BSPK01000072">
    <property type="protein sequence ID" value="GLS65515.1"/>
    <property type="molecule type" value="Genomic_DNA"/>
</dbReference>
<evidence type="ECO:0000256" key="4">
    <source>
        <dbReference type="ARBA" id="ARBA00022449"/>
    </source>
</evidence>
<reference evidence="14 16" key="3">
    <citation type="submission" date="2019-07" db="EMBL/GenBank/DDBJ databases">
        <title>Whole genome shotgun sequence of Methylobacterium oxalidis NBRC 107715.</title>
        <authorList>
            <person name="Hosoyama A."/>
            <person name="Uohara A."/>
            <person name="Ohji S."/>
            <person name="Ichikawa N."/>
        </authorList>
    </citation>
    <scope>NUCLEOTIDE SEQUENCE [LARGE SCALE GENOMIC DNA]</scope>
    <source>
        <strain evidence="14 16">NBRC 107715</strain>
    </source>
</reference>
<accession>A0A512J989</accession>
<comment type="caution">
    <text evidence="14">The sequence shown here is derived from an EMBL/GenBank/DDBJ whole genome shotgun (WGS) entry which is preliminary data.</text>
</comment>
<dbReference type="GO" id="GO:0015386">
    <property type="term" value="F:potassium:proton antiporter activity"/>
    <property type="evidence" value="ECO:0007669"/>
    <property type="project" value="TreeGrafter"/>
</dbReference>
<evidence type="ECO:0000256" key="9">
    <source>
        <dbReference type="ARBA" id="ARBA00023065"/>
    </source>
</evidence>
<dbReference type="Pfam" id="PF00999">
    <property type="entry name" value="Na_H_Exchanger"/>
    <property type="match status" value="1"/>
</dbReference>
<dbReference type="RefSeq" id="WP_147028022.1">
    <property type="nucleotide sequence ID" value="NZ_BJZU01000104.1"/>
</dbReference>
<evidence type="ECO:0000256" key="1">
    <source>
        <dbReference type="ARBA" id="ARBA00004651"/>
    </source>
</evidence>
<dbReference type="PANTHER" id="PTHR10110:SF195">
    <property type="entry name" value="NA(+)_H(+) ANTIPORTER NHAS2"/>
    <property type="match status" value="1"/>
</dbReference>
<feature type="domain" description="Cation/H+ exchanger transmembrane" evidence="13">
    <location>
        <begin position="53"/>
        <end position="329"/>
    </location>
</feature>
<feature type="transmembrane region" description="Helical" evidence="12">
    <location>
        <begin position="126"/>
        <end position="146"/>
    </location>
</feature>
<dbReference type="InterPro" id="IPR006153">
    <property type="entry name" value="Cation/H_exchanger_TM"/>
</dbReference>
<evidence type="ECO:0000256" key="12">
    <source>
        <dbReference type="SAM" id="Phobius"/>
    </source>
</evidence>
<organism evidence="14 16">
    <name type="scientific">Methylobacterium oxalidis</name>
    <dbReference type="NCBI Taxonomy" id="944322"/>
    <lineage>
        <taxon>Bacteria</taxon>
        <taxon>Pseudomonadati</taxon>
        <taxon>Pseudomonadota</taxon>
        <taxon>Alphaproteobacteria</taxon>
        <taxon>Hyphomicrobiales</taxon>
        <taxon>Methylobacteriaceae</taxon>
        <taxon>Methylobacterium</taxon>
    </lineage>
</organism>
<feature type="transmembrane region" description="Helical" evidence="12">
    <location>
        <begin position="207"/>
        <end position="229"/>
    </location>
</feature>
<dbReference type="Proteomes" id="UP001156856">
    <property type="component" value="Unassembled WGS sequence"/>
</dbReference>
<dbReference type="Proteomes" id="UP000321960">
    <property type="component" value="Unassembled WGS sequence"/>
</dbReference>
<dbReference type="OrthoDB" id="9774146at2"/>
<gene>
    <name evidence="15" type="ORF">GCM10007888_38970</name>
    <name evidence="14" type="ORF">MOX02_45130</name>
</gene>
<evidence type="ECO:0000259" key="13">
    <source>
        <dbReference type="Pfam" id="PF00999"/>
    </source>
</evidence>
<protein>
    <recommendedName>
        <fullName evidence="13">Cation/H+ exchanger transmembrane domain-containing protein</fullName>
    </recommendedName>
</protein>
<evidence type="ECO:0000256" key="2">
    <source>
        <dbReference type="ARBA" id="ARBA00007367"/>
    </source>
</evidence>
<evidence type="ECO:0000256" key="5">
    <source>
        <dbReference type="ARBA" id="ARBA00022475"/>
    </source>
</evidence>
<keyword evidence="5" id="KW-1003">Cell membrane</keyword>
<keyword evidence="7 12" id="KW-1133">Transmembrane helix</keyword>
<keyword evidence="6 12" id="KW-0812">Transmembrane</keyword>
<dbReference type="EMBL" id="BJZU01000104">
    <property type="protein sequence ID" value="GEP06475.1"/>
    <property type="molecule type" value="Genomic_DNA"/>
</dbReference>
<dbReference type="InterPro" id="IPR018422">
    <property type="entry name" value="Cation/H_exchanger_CPA1"/>
</dbReference>
<evidence type="ECO:0000313" key="17">
    <source>
        <dbReference type="Proteomes" id="UP001156856"/>
    </source>
</evidence>
<evidence type="ECO:0000256" key="3">
    <source>
        <dbReference type="ARBA" id="ARBA00022448"/>
    </source>
</evidence>
<dbReference type="GO" id="GO:0015385">
    <property type="term" value="F:sodium:proton antiporter activity"/>
    <property type="evidence" value="ECO:0007669"/>
    <property type="project" value="InterPro"/>
</dbReference>
<keyword evidence="4" id="KW-0050">Antiport</keyword>
<dbReference type="GO" id="GO:0005886">
    <property type="term" value="C:plasma membrane"/>
    <property type="evidence" value="ECO:0007669"/>
    <property type="project" value="UniProtKB-SubCell"/>
</dbReference>